<accession>A0A8B7CYR7</accession>
<proteinExistence type="predicted"/>
<organism evidence="1 2">
    <name type="scientific">Phoenix dactylifera</name>
    <name type="common">Date palm</name>
    <dbReference type="NCBI Taxonomy" id="42345"/>
    <lineage>
        <taxon>Eukaryota</taxon>
        <taxon>Viridiplantae</taxon>
        <taxon>Streptophyta</taxon>
        <taxon>Embryophyta</taxon>
        <taxon>Tracheophyta</taxon>
        <taxon>Spermatophyta</taxon>
        <taxon>Magnoliopsida</taxon>
        <taxon>Liliopsida</taxon>
        <taxon>Arecaceae</taxon>
        <taxon>Coryphoideae</taxon>
        <taxon>Phoeniceae</taxon>
        <taxon>Phoenix</taxon>
    </lineage>
</organism>
<dbReference type="PANTHER" id="PTHR35097">
    <property type="entry name" value="GDSL ESTERASE/LIPASE"/>
    <property type="match status" value="1"/>
</dbReference>
<keyword evidence="1" id="KW-1185">Reference proteome</keyword>
<evidence type="ECO:0000313" key="1">
    <source>
        <dbReference type="Proteomes" id="UP000228380"/>
    </source>
</evidence>
<name>A0A8B7CYR7_PHODC</name>
<dbReference type="Proteomes" id="UP000228380">
    <property type="component" value="Chromosome 5"/>
</dbReference>
<dbReference type="RefSeq" id="XP_008809447.2">
    <property type="nucleotide sequence ID" value="XM_008811225.4"/>
</dbReference>
<dbReference type="KEGG" id="pda:103721151"/>
<dbReference type="AlphaFoldDB" id="A0A8B7CYR7"/>
<sequence length="422" mass="45858">MEPVGLLMDKIKGFAKAGEGFVKAGFQKSTDFSTQNPVEILKRLHREAFSDLGKLRDGQEKVESMLSVYKFTKGFPFLEAKTQIKGFLDVVGVMLLAGNDFQHACGALDRARIRIGIDSKFIFETVVRQKDALIAEIATSQKCWVHDSGRSEIPLTLSSLMYLANINDWLSVISVPLGARCSNFGIGSNILQGHRRAGISSFGPSLFGQCHSCAAGLLVKGSNVEACLAGLVSGQGMQHSADGNRSCWSTFAQVAYQPLEEIKMTLSGLWQMPISPCPLIKLGPFAIPLGSLKQQTGSDVQMQAPPNATTRNTVDSISSGSIALMLDSEFDESTRLGGWIEVQKSSHNFFQWGISLSDTPGDELGYGLRIGGTVKGHLNQFQLEGFLNYNLGRSINLQPGLVYVMEGMTPSLALVFRSSWSM</sequence>
<dbReference type="OrthoDB" id="2017825at2759"/>
<reference evidence="1" key="1">
    <citation type="journal article" date="2019" name="Nat. Commun.">
        <title>Genome-wide association mapping of date palm fruit traits.</title>
        <authorList>
            <person name="Hazzouri K.M."/>
            <person name="Gros-Balthazard M."/>
            <person name="Flowers J.M."/>
            <person name="Copetti D."/>
            <person name="Lemansour A."/>
            <person name="Lebrun M."/>
            <person name="Masmoudi K."/>
            <person name="Ferrand S."/>
            <person name="Dhar M.I."/>
            <person name="Fresquez Z.A."/>
            <person name="Rosas U."/>
            <person name="Zhang J."/>
            <person name="Talag J."/>
            <person name="Lee S."/>
            <person name="Kudrna D."/>
            <person name="Powell R.F."/>
            <person name="Leitch I.J."/>
            <person name="Krueger R.R."/>
            <person name="Wing R.A."/>
            <person name="Amiri K.M.A."/>
            <person name="Purugganan M.D."/>
        </authorList>
    </citation>
    <scope>NUCLEOTIDE SEQUENCE [LARGE SCALE GENOMIC DNA]</scope>
    <source>
        <strain evidence="1">cv. Khalas</strain>
    </source>
</reference>
<evidence type="ECO:0000313" key="2">
    <source>
        <dbReference type="RefSeq" id="XP_008809447.2"/>
    </source>
</evidence>
<dbReference type="PANTHER" id="PTHR35097:SF1">
    <property type="entry name" value="GDSL ESTERASE_LIPASE"/>
    <property type="match status" value="1"/>
</dbReference>
<gene>
    <name evidence="2" type="primary">LOC103721151</name>
</gene>
<protein>
    <submittedName>
        <fullName evidence="2">Uncharacterized protein LOC103721151</fullName>
    </submittedName>
</protein>
<dbReference type="GeneID" id="103721151"/>
<reference evidence="2" key="2">
    <citation type="submission" date="2025-08" db="UniProtKB">
        <authorList>
            <consortium name="RefSeq"/>
        </authorList>
    </citation>
    <scope>IDENTIFICATION</scope>
    <source>
        <tissue evidence="2">Young leaves</tissue>
    </source>
</reference>